<dbReference type="EMBL" id="SRLO01000173">
    <property type="protein sequence ID" value="TNN69632.1"/>
    <property type="molecule type" value="Genomic_DNA"/>
</dbReference>
<organism evidence="2 3">
    <name type="scientific">Liparis tanakae</name>
    <name type="common">Tanaka's snailfish</name>
    <dbReference type="NCBI Taxonomy" id="230148"/>
    <lineage>
        <taxon>Eukaryota</taxon>
        <taxon>Metazoa</taxon>
        <taxon>Chordata</taxon>
        <taxon>Craniata</taxon>
        <taxon>Vertebrata</taxon>
        <taxon>Euteleostomi</taxon>
        <taxon>Actinopterygii</taxon>
        <taxon>Neopterygii</taxon>
        <taxon>Teleostei</taxon>
        <taxon>Neoteleostei</taxon>
        <taxon>Acanthomorphata</taxon>
        <taxon>Eupercaria</taxon>
        <taxon>Perciformes</taxon>
        <taxon>Cottioidei</taxon>
        <taxon>Cottales</taxon>
        <taxon>Liparidae</taxon>
        <taxon>Liparis</taxon>
    </lineage>
</organism>
<name>A0A4Z2HXI4_9TELE</name>
<protein>
    <submittedName>
        <fullName evidence="2">Uncharacterized protein</fullName>
    </submittedName>
</protein>
<evidence type="ECO:0000313" key="2">
    <source>
        <dbReference type="EMBL" id="TNN69632.1"/>
    </source>
</evidence>
<gene>
    <name evidence="2" type="ORF">EYF80_020122</name>
</gene>
<evidence type="ECO:0000313" key="3">
    <source>
        <dbReference type="Proteomes" id="UP000314294"/>
    </source>
</evidence>
<proteinExistence type="predicted"/>
<dbReference type="AlphaFoldDB" id="A0A4Z2HXI4"/>
<sequence>MKGLHSLSQRVLGQLTVTTGRGNLHSASSVIKALPRIISWHSNTSDVSVSGCISSIAVHSNRLQFGCSSAWKVKASLALAMAELRPSPAFAASRADRFNKMQSSAVAPWERPFDRSGSWRNEPANTMGPG</sequence>
<dbReference type="Proteomes" id="UP000314294">
    <property type="component" value="Unassembled WGS sequence"/>
</dbReference>
<accession>A0A4Z2HXI4</accession>
<comment type="caution">
    <text evidence="2">The sequence shown here is derived from an EMBL/GenBank/DDBJ whole genome shotgun (WGS) entry which is preliminary data.</text>
</comment>
<reference evidence="2 3" key="1">
    <citation type="submission" date="2019-03" db="EMBL/GenBank/DDBJ databases">
        <title>First draft genome of Liparis tanakae, snailfish: a comprehensive survey of snailfish specific genes.</title>
        <authorList>
            <person name="Kim W."/>
            <person name="Song I."/>
            <person name="Jeong J.-H."/>
            <person name="Kim D."/>
            <person name="Kim S."/>
            <person name="Ryu S."/>
            <person name="Song J.Y."/>
            <person name="Lee S.K."/>
        </authorList>
    </citation>
    <scope>NUCLEOTIDE SEQUENCE [LARGE SCALE GENOMIC DNA]</scope>
    <source>
        <tissue evidence="2">Muscle</tissue>
    </source>
</reference>
<keyword evidence="3" id="KW-1185">Reference proteome</keyword>
<feature type="region of interest" description="Disordered" evidence="1">
    <location>
        <begin position="103"/>
        <end position="130"/>
    </location>
</feature>
<evidence type="ECO:0000256" key="1">
    <source>
        <dbReference type="SAM" id="MobiDB-lite"/>
    </source>
</evidence>